<dbReference type="EMBL" id="AE001825">
    <property type="protein sequence ID" value="AAF12452.1"/>
    <property type="molecule type" value="Genomic_DNA"/>
</dbReference>
<proteinExistence type="predicted"/>
<keyword evidence="4" id="KW-1185">Reference proteome</keyword>
<dbReference type="InterPro" id="IPR002938">
    <property type="entry name" value="FAD-bd"/>
</dbReference>
<evidence type="ECO:0000256" key="1">
    <source>
        <dbReference type="ARBA" id="ARBA00023002"/>
    </source>
</evidence>
<dbReference type="GO" id="GO:0019622">
    <property type="term" value="P:3-(3-hydroxy)phenylpropionate catabolic process"/>
    <property type="evidence" value="ECO:0000318"/>
    <property type="project" value="GO_Central"/>
</dbReference>
<dbReference type="PANTHER" id="PTHR43476:SF3">
    <property type="entry name" value="FAD-BINDING MONOOXYGENASE"/>
    <property type="match status" value="1"/>
</dbReference>
<dbReference type="AlphaFoldDB" id="Q9RYI4"/>
<dbReference type="OrthoDB" id="9806565at2"/>
<accession>Q9RYI4</accession>
<dbReference type="Pfam" id="PF01494">
    <property type="entry name" value="FAD_binding_3"/>
    <property type="match status" value="1"/>
</dbReference>
<organism evidence="3 4">
    <name type="scientific">Deinococcus radiodurans (strain ATCC 13939 / DSM 20539 / JCM 16871 / CCUG 27074 / LMG 4051 / NBRC 15346 / NCIMB 9279 / VKM B-1422 / R1)</name>
    <dbReference type="NCBI Taxonomy" id="243230"/>
    <lineage>
        <taxon>Bacteria</taxon>
        <taxon>Thermotogati</taxon>
        <taxon>Deinococcota</taxon>
        <taxon>Deinococci</taxon>
        <taxon>Deinococcales</taxon>
        <taxon>Deinococcaceae</taxon>
        <taxon>Deinococcus</taxon>
    </lineage>
</organism>
<dbReference type="InterPro" id="IPR036188">
    <property type="entry name" value="FAD/NAD-bd_sf"/>
</dbReference>
<dbReference type="InterPro" id="IPR050631">
    <property type="entry name" value="PheA/TfdB_FAD_monoxygenase"/>
</dbReference>
<sequence>MRPGVLDVLVVGGGPVGTFLGALLAKSGLSVQVCERRTAPWEHSRAIGLHPPALRAFESIGLTPAIVEAAVKIRRGLVIGETGVLGELPMTGAGRDYPFILALPQVETERRLWERLDDLAPDALRRGCEVREVRDLGGHCEVTVTQDGREERLSARFVVAADGWRSAVRTAAGIGFHGGPYPDPYLMGDFPDTTPFGDDAVVFIKPGGVVECFPLPGRLRRWVVHLGQALADPLPEDLTRIIRERTGLPVPTSECRMLSAFGVQRFQAARMWQGRLLLVGDAAHVVSPIGGQGMTLGWLDALALAPLLTRACRGDTVTDRDWHAFERRRLRSSALASRQAELNMAAGRPARGGLTQPLREALLAGLLKSPAQPLLAATFTMRWL</sequence>
<dbReference type="Gene3D" id="3.50.50.60">
    <property type="entry name" value="FAD/NAD(P)-binding domain"/>
    <property type="match status" value="1"/>
</dbReference>
<dbReference type="eggNOG" id="COG0654">
    <property type="taxonomic scope" value="Bacteria"/>
</dbReference>
<dbReference type="PANTHER" id="PTHR43476">
    <property type="entry name" value="3-(3-HYDROXY-PHENYL)PROPIONATE/3-HYDROXYCINNAMIC ACID HYDROXYLASE"/>
    <property type="match status" value="1"/>
</dbReference>
<dbReference type="FunCoup" id="Q9RYI4">
    <property type="interactions" value="299"/>
</dbReference>
<reference evidence="3 4" key="1">
    <citation type="journal article" date="1999" name="Science">
        <title>Genome sequence of the radioresistant bacterium Deinococcus radiodurans R1.</title>
        <authorList>
            <person name="White O."/>
            <person name="Eisen J.A."/>
            <person name="Heidelberg J.F."/>
            <person name="Hickey E.K."/>
            <person name="Peterson J.D."/>
            <person name="Dodson R.J."/>
            <person name="Haft D.H."/>
            <person name="Gwinn M.L."/>
            <person name="Nelson W.C."/>
            <person name="Richardson D.L."/>
            <person name="Moffat K.S."/>
            <person name="Qin H."/>
            <person name="Jiang L."/>
            <person name="Pamphile W."/>
            <person name="Crosby M."/>
            <person name="Shen M."/>
            <person name="Vamathevan J.J."/>
            <person name="Lam P."/>
            <person name="McDonald L."/>
            <person name="Utterback T."/>
            <person name="Zalewski C."/>
            <person name="Makarova K.S."/>
            <person name="Aravind L."/>
            <person name="Daly M.J."/>
            <person name="Minton K.W."/>
            <person name="Fleischmann R.D."/>
            <person name="Ketchum K.A."/>
            <person name="Nelson K.E."/>
            <person name="Salzberg S."/>
            <person name="Smith H.O."/>
            <person name="Venter J.C."/>
            <person name="Fraser C.M."/>
        </authorList>
    </citation>
    <scope>NUCLEOTIDE SEQUENCE [LARGE SCALE GENOMIC DNA]</scope>
    <source>
        <strain evidence="4">ATCC 13939 / DSM 20539 / JCM 16871 / LMG 4051 / NBRC 15346 / NCIMB 9279 / R1 / VKM B-1422</strain>
    </source>
</reference>
<dbReference type="GO" id="GO:0008688">
    <property type="term" value="F:3-(3-hydroxyphenyl)propionate hydroxylase activity"/>
    <property type="evidence" value="ECO:0000318"/>
    <property type="project" value="GO_Central"/>
</dbReference>
<dbReference type="Gene3D" id="3.30.70.2450">
    <property type="match status" value="1"/>
</dbReference>
<dbReference type="KEGG" id="dra:DR_A0328"/>
<dbReference type="InParanoid" id="Q9RYI4"/>
<dbReference type="STRING" id="243230.DR_A0328"/>
<dbReference type="PRINTS" id="PR00420">
    <property type="entry name" value="RNGMNOXGNASE"/>
</dbReference>
<gene>
    <name evidence="3" type="ordered locus">DR_A0328</name>
</gene>
<dbReference type="SUPFAM" id="SSF51905">
    <property type="entry name" value="FAD/NAD(P)-binding domain"/>
    <property type="match status" value="1"/>
</dbReference>
<dbReference type="PATRIC" id="fig|243230.17.peg.3219"/>
<evidence type="ECO:0000313" key="3">
    <source>
        <dbReference type="EMBL" id="AAF12452.1"/>
    </source>
</evidence>
<keyword evidence="1" id="KW-0560">Oxidoreductase</keyword>
<dbReference type="PIR" id="E75587">
    <property type="entry name" value="E75587"/>
</dbReference>
<dbReference type="Proteomes" id="UP000002524">
    <property type="component" value="Chromosome 2"/>
</dbReference>
<evidence type="ECO:0000259" key="2">
    <source>
        <dbReference type="Pfam" id="PF01494"/>
    </source>
</evidence>
<protein>
    <submittedName>
        <fullName evidence="3">Oxidoreductase, putative</fullName>
    </submittedName>
</protein>
<dbReference type="EnsemblBacteria" id="AAF12452">
    <property type="protein sequence ID" value="AAF12452"/>
    <property type="gene ID" value="DR_A0328"/>
</dbReference>
<dbReference type="PaxDb" id="243230-DR_A0328"/>
<name>Q9RYI4_DEIRA</name>
<dbReference type="HOGENOM" id="CLU_009665_20_0_0"/>
<dbReference type="GO" id="GO:0071949">
    <property type="term" value="F:FAD binding"/>
    <property type="evidence" value="ECO:0007669"/>
    <property type="project" value="InterPro"/>
</dbReference>
<feature type="domain" description="FAD-binding" evidence="2">
    <location>
        <begin position="7"/>
        <end position="320"/>
    </location>
</feature>
<evidence type="ECO:0000313" key="4">
    <source>
        <dbReference type="Proteomes" id="UP000002524"/>
    </source>
</evidence>